<dbReference type="InterPro" id="IPR052897">
    <property type="entry name" value="Sec-Metab_Biosynth_Hydrolase"/>
</dbReference>
<dbReference type="OrthoDB" id="9773549at2"/>
<dbReference type="AlphaFoldDB" id="A0A344U190"/>
<keyword evidence="3" id="KW-1185">Reference proteome</keyword>
<dbReference type="RefSeq" id="WP_114055849.1">
    <property type="nucleotide sequence ID" value="NZ_CP030862.1"/>
</dbReference>
<accession>A0A344U190</accession>
<dbReference type="Pfam" id="PF12697">
    <property type="entry name" value="Abhydrolase_6"/>
    <property type="match status" value="1"/>
</dbReference>
<dbReference type="KEGG" id="sgz:C0216_15375"/>
<evidence type="ECO:0000313" key="3">
    <source>
        <dbReference type="Proteomes" id="UP000252004"/>
    </source>
</evidence>
<organism evidence="2 3">
    <name type="scientific">Streptomyces globosus</name>
    <dbReference type="NCBI Taxonomy" id="68209"/>
    <lineage>
        <taxon>Bacteria</taxon>
        <taxon>Bacillati</taxon>
        <taxon>Actinomycetota</taxon>
        <taxon>Actinomycetes</taxon>
        <taxon>Kitasatosporales</taxon>
        <taxon>Streptomycetaceae</taxon>
        <taxon>Streptomyces</taxon>
    </lineage>
</organism>
<dbReference type="PANTHER" id="PTHR37017:SF11">
    <property type="entry name" value="ESTERASE_LIPASE_THIOESTERASE DOMAIN-CONTAINING PROTEIN"/>
    <property type="match status" value="1"/>
</dbReference>
<dbReference type="Gene3D" id="3.40.50.1820">
    <property type="entry name" value="alpha/beta hydrolase"/>
    <property type="match status" value="2"/>
</dbReference>
<dbReference type="EMBL" id="CP030862">
    <property type="protein sequence ID" value="AXE24661.1"/>
    <property type="molecule type" value="Genomic_DNA"/>
</dbReference>
<dbReference type="SUPFAM" id="SSF53474">
    <property type="entry name" value="alpha/beta-Hydrolases"/>
    <property type="match status" value="2"/>
</dbReference>
<dbReference type="InterPro" id="IPR000073">
    <property type="entry name" value="AB_hydrolase_1"/>
</dbReference>
<gene>
    <name evidence="2" type="ORF">C0216_15375</name>
</gene>
<reference evidence="2 3" key="1">
    <citation type="submission" date="2018-01" db="EMBL/GenBank/DDBJ databases">
        <title>Draft genome Sequence of streptomyces globosus LZH-48.</title>
        <authorList>
            <person name="Ran K."/>
            <person name="Li Z."/>
            <person name="Wei S."/>
            <person name="Dong R."/>
        </authorList>
    </citation>
    <scope>NUCLEOTIDE SEQUENCE [LARGE SCALE GENOMIC DNA]</scope>
    <source>
        <strain evidence="2 3">LZH-48</strain>
    </source>
</reference>
<proteinExistence type="predicted"/>
<name>A0A344U190_9ACTN</name>
<evidence type="ECO:0000313" key="2">
    <source>
        <dbReference type="EMBL" id="AXE24661.1"/>
    </source>
</evidence>
<dbReference type="PANTHER" id="PTHR37017">
    <property type="entry name" value="AB HYDROLASE-1 DOMAIN-CONTAINING PROTEIN-RELATED"/>
    <property type="match status" value="1"/>
</dbReference>
<dbReference type="InterPro" id="IPR029058">
    <property type="entry name" value="AB_hydrolase_fold"/>
</dbReference>
<feature type="domain" description="AB hydrolase-1" evidence="1">
    <location>
        <begin position="5"/>
        <end position="247"/>
    </location>
</feature>
<evidence type="ECO:0000259" key="1">
    <source>
        <dbReference type="Pfam" id="PF12697"/>
    </source>
</evidence>
<protein>
    <submittedName>
        <fullName evidence="2">Alpha/beta hydrolase</fullName>
    </submittedName>
</protein>
<dbReference type="GO" id="GO:0016787">
    <property type="term" value="F:hydrolase activity"/>
    <property type="evidence" value="ECO:0007669"/>
    <property type="project" value="UniProtKB-KW"/>
</dbReference>
<dbReference type="Proteomes" id="UP000252004">
    <property type="component" value="Chromosome"/>
</dbReference>
<keyword evidence="2" id="KW-0378">Hydrolase</keyword>
<sequence length="511" mass="52909">MNAFILVGGMFTGSWIWEETAARLADAGARAHPVELTGLGARRADSGPGTDLEAHVADVLRVIDAIPAGAGPDLVLVGHGYGVHPVLAAADRRAGRIARLVYLDAGPARDGAPALAAVPDRALREKTADAGAQERGGALAPPAAAAEWQRWGSTAGLSGPALDRLTRLAAPQPLGTLLQPLRLSGAVSQVPATGVLCTAGGAGIDMVQMQVGLGDPALQALAEQGVTFFELATGHWPMLSLPAELAAVLLSAAEGGGRRLIPASGELPPHLRPFLFADRELPVVPRERSGAVDLYAPEGDGPRGARPAVVFVHGGPVPAGARPTPRDWPAFTGYARLAAGQGLVAATVDHRLHGTGDHALAAQDVAAAVDRVRADPRVDAGRVALWFFSGGGLLSADWLQAPPPWLRCAALTYPLLAPPPAWAMPGGRFRPADAVREAGSLPVVLTRAGRESPEFAATVEGFLVAARRCGAHVDVIDVPDGRHGFETLDRTDTARAAVHQAVRTVRAHLAR</sequence>